<dbReference type="EMBL" id="JAUSXV010000001">
    <property type="protein sequence ID" value="MDQ0647295.1"/>
    <property type="molecule type" value="Genomic_DNA"/>
</dbReference>
<keyword evidence="1" id="KW-0472">Membrane</keyword>
<keyword evidence="1" id="KW-0812">Transmembrane</keyword>
<comment type="caution">
    <text evidence="2">The sequence shown here is derived from an EMBL/GenBank/DDBJ whole genome shotgun (WGS) entry which is preliminary data.</text>
</comment>
<dbReference type="RefSeq" id="WP_307295081.1">
    <property type="nucleotide sequence ID" value="NZ_JAUSXV010000001.1"/>
</dbReference>
<dbReference type="Proteomes" id="UP001244427">
    <property type="component" value="Unassembled WGS sequence"/>
</dbReference>
<reference evidence="2 3" key="1">
    <citation type="submission" date="2023-07" db="EMBL/GenBank/DDBJ databases">
        <title>Comparative genomics of wheat-associated soil bacteria to identify genetic determinants of phenazine resistance.</title>
        <authorList>
            <person name="Mouncey N."/>
        </authorList>
    </citation>
    <scope>NUCLEOTIDE SEQUENCE [LARGE SCALE GENOMIC DNA]</scope>
    <source>
        <strain evidence="2 3">W4I9-1</strain>
    </source>
</reference>
<gene>
    <name evidence="2" type="ORF">QFZ53_001491</name>
</gene>
<evidence type="ECO:0000313" key="3">
    <source>
        <dbReference type="Proteomes" id="UP001244427"/>
    </source>
</evidence>
<feature type="transmembrane region" description="Helical" evidence="1">
    <location>
        <begin position="20"/>
        <end position="38"/>
    </location>
</feature>
<dbReference type="AlphaFoldDB" id="A0AAW8EV15"/>
<proteinExistence type="predicted"/>
<keyword evidence="3" id="KW-1185">Reference proteome</keyword>
<feature type="transmembrane region" description="Helical" evidence="1">
    <location>
        <begin position="247"/>
        <end position="273"/>
    </location>
</feature>
<evidence type="ECO:0000256" key="1">
    <source>
        <dbReference type="SAM" id="Phobius"/>
    </source>
</evidence>
<protein>
    <submittedName>
        <fullName evidence="2">Uncharacterized protein</fullName>
    </submittedName>
</protein>
<name>A0AAW8EV15_9MICO</name>
<sequence>MTHNNQSTALRAHRLSGLPVLAIVTSVVTIAASIAFAGPSAQADTQAGDGLITTQDVAEALQNVQGGLLQDAVPTSPISTPDGTAAESAALDITIPGDASSGVTLSAGGFTMDISLPNADQAGQSETLADGSTAYPSNGASANAVIPTANSVQLLSIIDNNTASENYSYDLTLPAGNRLEATADGGARVVDEQDTVKVEFEPAWAQDAAGKSVPTRYTVEGNTLTQIVEHQNLTGVTYPIVADPLPVVVIVITALAMVAVAALALGVATWLVVSWWNTCRAQNKWPQLSTKNGFTARCVK</sequence>
<evidence type="ECO:0000313" key="2">
    <source>
        <dbReference type="EMBL" id="MDQ0647295.1"/>
    </source>
</evidence>
<accession>A0AAW8EV15</accession>
<keyword evidence="1" id="KW-1133">Transmembrane helix</keyword>
<organism evidence="2 3">
    <name type="scientific">Microbacterium natoriense</name>
    <dbReference type="NCBI Taxonomy" id="284570"/>
    <lineage>
        <taxon>Bacteria</taxon>
        <taxon>Bacillati</taxon>
        <taxon>Actinomycetota</taxon>
        <taxon>Actinomycetes</taxon>
        <taxon>Micrococcales</taxon>
        <taxon>Microbacteriaceae</taxon>
        <taxon>Microbacterium</taxon>
    </lineage>
</organism>